<reference evidence="1" key="2">
    <citation type="journal article" date="2015" name="Fish Shellfish Immunol.">
        <title>Early steps in the European eel (Anguilla anguilla)-Vibrio vulnificus interaction in the gills: Role of the RtxA13 toxin.</title>
        <authorList>
            <person name="Callol A."/>
            <person name="Pajuelo D."/>
            <person name="Ebbesson L."/>
            <person name="Teles M."/>
            <person name="MacKenzie S."/>
            <person name="Amaro C."/>
        </authorList>
    </citation>
    <scope>NUCLEOTIDE SEQUENCE</scope>
</reference>
<protein>
    <submittedName>
        <fullName evidence="1">Uncharacterized protein</fullName>
    </submittedName>
</protein>
<name>A0A0E9WG68_ANGAN</name>
<evidence type="ECO:0000313" key="1">
    <source>
        <dbReference type="EMBL" id="JAH89342.1"/>
    </source>
</evidence>
<dbReference type="AlphaFoldDB" id="A0A0E9WG68"/>
<organism evidence="1">
    <name type="scientific">Anguilla anguilla</name>
    <name type="common">European freshwater eel</name>
    <name type="synonym">Muraena anguilla</name>
    <dbReference type="NCBI Taxonomy" id="7936"/>
    <lineage>
        <taxon>Eukaryota</taxon>
        <taxon>Metazoa</taxon>
        <taxon>Chordata</taxon>
        <taxon>Craniata</taxon>
        <taxon>Vertebrata</taxon>
        <taxon>Euteleostomi</taxon>
        <taxon>Actinopterygii</taxon>
        <taxon>Neopterygii</taxon>
        <taxon>Teleostei</taxon>
        <taxon>Anguilliformes</taxon>
        <taxon>Anguillidae</taxon>
        <taxon>Anguilla</taxon>
    </lineage>
</organism>
<dbReference type="EMBL" id="GBXM01019235">
    <property type="protein sequence ID" value="JAH89342.1"/>
    <property type="molecule type" value="Transcribed_RNA"/>
</dbReference>
<sequence>MLIQRSNQKYNQQIFCYVFFGVMLCKKV</sequence>
<proteinExistence type="predicted"/>
<reference evidence="1" key="1">
    <citation type="submission" date="2014-11" db="EMBL/GenBank/DDBJ databases">
        <authorList>
            <person name="Amaro Gonzalez C."/>
        </authorList>
    </citation>
    <scope>NUCLEOTIDE SEQUENCE</scope>
</reference>
<accession>A0A0E9WG68</accession>